<keyword evidence="2" id="KW-1185">Reference proteome</keyword>
<protein>
    <submittedName>
        <fullName evidence="1">Uncharacterized protein</fullName>
    </submittedName>
</protein>
<dbReference type="Proteomes" id="UP000007306">
    <property type="component" value="Chromosome 1"/>
</dbReference>
<proteinExistence type="predicted"/>
<evidence type="ECO:0000313" key="2">
    <source>
        <dbReference type="Proteomes" id="UP000007306"/>
    </source>
</evidence>
<dbReference type="OMA" id="NTLGRCR"/>
<organism evidence="1 2">
    <name type="scientific">Oryza glaberrima</name>
    <name type="common">African rice</name>
    <dbReference type="NCBI Taxonomy" id="4538"/>
    <lineage>
        <taxon>Eukaryota</taxon>
        <taxon>Viridiplantae</taxon>
        <taxon>Streptophyta</taxon>
        <taxon>Embryophyta</taxon>
        <taxon>Tracheophyta</taxon>
        <taxon>Spermatophyta</taxon>
        <taxon>Magnoliopsida</taxon>
        <taxon>Liliopsida</taxon>
        <taxon>Poales</taxon>
        <taxon>Poaceae</taxon>
        <taxon>BOP clade</taxon>
        <taxon>Oryzoideae</taxon>
        <taxon>Oryzeae</taxon>
        <taxon>Oryzinae</taxon>
        <taxon>Oryza</taxon>
    </lineage>
</organism>
<dbReference type="Gramene" id="ORGLA01G0133700.1">
    <property type="protein sequence ID" value="ORGLA01G0133700.1"/>
    <property type="gene ID" value="ORGLA01G0133700"/>
</dbReference>
<reference evidence="1 2" key="2">
    <citation type="submission" date="2018-04" db="EMBL/GenBank/DDBJ databases">
        <title>OglaRS2 (Oryza glaberrima Reference Sequence Version 2).</title>
        <authorList>
            <person name="Zhang J."/>
            <person name="Kudrna D."/>
            <person name="Lee S."/>
            <person name="Talag J."/>
            <person name="Rajasekar S."/>
            <person name="Wing R.A."/>
        </authorList>
    </citation>
    <scope>NUCLEOTIDE SEQUENCE [LARGE SCALE GENOMIC DNA]</scope>
    <source>
        <strain evidence="1 2">cv. IRGC 96717</strain>
    </source>
</reference>
<name>I1NN97_ORYGL</name>
<evidence type="ECO:0000313" key="1">
    <source>
        <dbReference type="EnsemblPlants" id="ORGLA01G0133700.1"/>
    </source>
</evidence>
<sequence>MAGVVYHQPISSSVASLPIPFHHRLCLTPVIPFFLFPLSFSHFHKPPTAPPKPAGAELLLPLFQPSSFLPMLSTDLPGCAASGNTLGRCRRGRSTTEAPAPCPFSSLLLLGRRNRRKERRTGGRRRDI</sequence>
<dbReference type="AlphaFoldDB" id="I1NN97"/>
<dbReference type="HOGENOM" id="CLU_1963043_0_0_1"/>
<dbReference type="EnsemblPlants" id="ORGLA01G0133700.1">
    <property type="protein sequence ID" value="ORGLA01G0133700.1"/>
    <property type="gene ID" value="ORGLA01G0133700"/>
</dbReference>
<reference evidence="1" key="1">
    <citation type="submission" date="2015-06" db="UniProtKB">
        <authorList>
            <consortium name="EnsemblPlants"/>
        </authorList>
    </citation>
    <scope>IDENTIFICATION</scope>
</reference>
<accession>I1NN97</accession>